<dbReference type="EMBL" id="FNFU01000001">
    <property type="protein sequence ID" value="SDJ84452.1"/>
    <property type="molecule type" value="Genomic_DNA"/>
</dbReference>
<sequence>MIRTYLPAPTGAAETVADALRMLAAIGIVVAGVGWGPAAGFSLAFVTVGMFLPRLLGVRPGFDIAFGIVVLASVWSSVLDIYISTRWWDLPMHFLTNGLCAALVYIGLVRLGLLADAATLLRPMASTAVMTFALGLSLGVLWEIFEWFGHTYIDEEIFVGYVDSIGDLAWGGIGALLAGLSRPLMEGQSATARPRATSSPLG</sequence>
<gene>
    <name evidence="2" type="ORF">SAMN05216282_10155</name>
</gene>
<keyword evidence="1" id="KW-0812">Transmembrane</keyword>
<feature type="transmembrane region" description="Helical" evidence="1">
    <location>
        <begin position="20"/>
        <end position="52"/>
    </location>
</feature>
<dbReference type="Pfam" id="PF09997">
    <property type="entry name" value="DUF2238"/>
    <property type="match status" value="1"/>
</dbReference>
<organism evidence="2 3">
    <name type="scientific">Cryobacterium psychrotolerans</name>
    <dbReference type="NCBI Taxonomy" id="386301"/>
    <lineage>
        <taxon>Bacteria</taxon>
        <taxon>Bacillati</taxon>
        <taxon>Actinomycetota</taxon>
        <taxon>Actinomycetes</taxon>
        <taxon>Micrococcales</taxon>
        <taxon>Microbacteriaceae</taxon>
        <taxon>Cryobacterium</taxon>
    </lineage>
</organism>
<name>A0A1G8X1G0_9MICO</name>
<dbReference type="STRING" id="386301.SAMN05216282_10155"/>
<keyword evidence="3" id="KW-1185">Reference proteome</keyword>
<feature type="transmembrane region" description="Helical" evidence="1">
    <location>
        <begin position="157"/>
        <end position="180"/>
    </location>
</feature>
<evidence type="ECO:0008006" key="4">
    <source>
        <dbReference type="Google" id="ProtNLM"/>
    </source>
</evidence>
<feature type="transmembrane region" description="Helical" evidence="1">
    <location>
        <begin position="95"/>
        <end position="113"/>
    </location>
</feature>
<dbReference type="Proteomes" id="UP000198701">
    <property type="component" value="Unassembled WGS sequence"/>
</dbReference>
<reference evidence="2 3" key="1">
    <citation type="submission" date="2016-10" db="EMBL/GenBank/DDBJ databases">
        <authorList>
            <person name="de Groot N.N."/>
        </authorList>
    </citation>
    <scope>NUCLEOTIDE SEQUENCE [LARGE SCALE GENOMIC DNA]</scope>
    <source>
        <strain evidence="2 3">CGMCC 1.5382</strain>
    </source>
</reference>
<dbReference type="OrthoDB" id="3790530at2"/>
<feature type="transmembrane region" description="Helical" evidence="1">
    <location>
        <begin position="125"/>
        <end position="145"/>
    </location>
</feature>
<dbReference type="AlphaFoldDB" id="A0A1G8X1G0"/>
<evidence type="ECO:0000313" key="3">
    <source>
        <dbReference type="Proteomes" id="UP000198701"/>
    </source>
</evidence>
<accession>A0A1G8X1G0</accession>
<keyword evidence="1" id="KW-1133">Transmembrane helix</keyword>
<dbReference type="RefSeq" id="WP_092321091.1">
    <property type="nucleotide sequence ID" value="NZ_FNFU01000001.1"/>
</dbReference>
<feature type="transmembrane region" description="Helical" evidence="1">
    <location>
        <begin position="64"/>
        <end position="83"/>
    </location>
</feature>
<evidence type="ECO:0000256" key="1">
    <source>
        <dbReference type="SAM" id="Phobius"/>
    </source>
</evidence>
<proteinExistence type="predicted"/>
<keyword evidence="1" id="KW-0472">Membrane</keyword>
<evidence type="ECO:0000313" key="2">
    <source>
        <dbReference type="EMBL" id="SDJ84452.1"/>
    </source>
</evidence>
<dbReference type="InterPro" id="IPR014509">
    <property type="entry name" value="YjdF-like"/>
</dbReference>
<protein>
    <recommendedName>
        <fullName evidence="4">DUF2238 domain-containing protein</fullName>
    </recommendedName>
</protein>